<keyword evidence="6" id="KW-1185">Reference proteome</keyword>
<dbReference type="InterPro" id="IPR006760">
    <property type="entry name" value="Endosulphine"/>
</dbReference>
<sequence length="209" mass="24221">MVTHQINANTIMNFSRRNDSNRVATNNEASEERMSSHELERREEEKLKAKYPILKTSNINNIMVMKRLHKRQKYFDSGDYQMAKQKGHDVSQVLPNIVTGDIIPTTETLRARKSSTIQGKCSVPQCNKPETPITGLPIIPTFRNFELTILPKSRAQSTDWRSSKMALWPGHFSVGTIQCFSCQYLLNHPQDYLHLRFHDAKYNNEEKRV</sequence>
<dbReference type="PANTHER" id="PTHR10358">
    <property type="entry name" value="ENDOSULFINE"/>
    <property type="match status" value="1"/>
</dbReference>
<organism evidence="5 6">
    <name type="scientific">Glossina austeni</name>
    <name type="common">Savannah tsetse fly</name>
    <dbReference type="NCBI Taxonomy" id="7395"/>
    <lineage>
        <taxon>Eukaryota</taxon>
        <taxon>Metazoa</taxon>
        <taxon>Ecdysozoa</taxon>
        <taxon>Arthropoda</taxon>
        <taxon>Hexapoda</taxon>
        <taxon>Insecta</taxon>
        <taxon>Pterygota</taxon>
        <taxon>Neoptera</taxon>
        <taxon>Endopterygota</taxon>
        <taxon>Diptera</taxon>
        <taxon>Brachycera</taxon>
        <taxon>Muscomorpha</taxon>
        <taxon>Hippoboscoidea</taxon>
        <taxon>Glossinidae</taxon>
        <taxon>Glossina</taxon>
    </lineage>
</organism>
<evidence type="ECO:0000313" key="6">
    <source>
        <dbReference type="Proteomes" id="UP000078200"/>
    </source>
</evidence>
<accession>A0A1A9V9E5</accession>
<evidence type="ECO:0000256" key="1">
    <source>
        <dbReference type="ARBA" id="ARBA00010520"/>
    </source>
</evidence>
<comment type="similarity">
    <text evidence="1">Belongs to the endosulfine family.</text>
</comment>
<feature type="compositionally biased region" description="Basic and acidic residues" evidence="4">
    <location>
        <begin position="30"/>
        <end position="44"/>
    </location>
</feature>
<dbReference type="GO" id="GO:0004864">
    <property type="term" value="F:protein phosphatase inhibitor activity"/>
    <property type="evidence" value="ECO:0007669"/>
    <property type="project" value="UniProtKB-KW"/>
</dbReference>
<dbReference type="VEuPathDB" id="VectorBase:GAUT030085"/>
<dbReference type="Proteomes" id="UP000078200">
    <property type="component" value="Unassembled WGS sequence"/>
</dbReference>
<evidence type="ECO:0000313" key="5">
    <source>
        <dbReference type="EnsemblMetazoa" id="GAUT030085-PA"/>
    </source>
</evidence>
<dbReference type="STRING" id="7395.A0A1A9V9E5"/>
<proteinExistence type="inferred from homology"/>
<evidence type="ECO:0000256" key="3">
    <source>
        <dbReference type="ARBA" id="ARBA00023272"/>
    </source>
</evidence>
<keyword evidence="2" id="KW-0132">Cell division</keyword>
<feature type="region of interest" description="Disordered" evidence="4">
    <location>
        <begin position="1"/>
        <end position="44"/>
    </location>
</feature>
<feature type="compositionally biased region" description="Polar residues" evidence="4">
    <location>
        <begin position="1"/>
        <end position="28"/>
    </location>
</feature>
<dbReference type="PANTHER" id="PTHR10358:SF6">
    <property type="entry name" value="ENDOSULFINE, ISOFORM A"/>
    <property type="match status" value="1"/>
</dbReference>
<dbReference type="EnsemblMetazoa" id="GAUT030085-RA">
    <property type="protein sequence ID" value="GAUT030085-PA"/>
    <property type="gene ID" value="GAUT030085"/>
</dbReference>
<evidence type="ECO:0000256" key="4">
    <source>
        <dbReference type="SAM" id="MobiDB-lite"/>
    </source>
</evidence>
<keyword evidence="2" id="KW-0498">Mitosis</keyword>
<evidence type="ECO:0000256" key="2">
    <source>
        <dbReference type="ARBA" id="ARBA00022776"/>
    </source>
</evidence>
<dbReference type="GO" id="GO:0005737">
    <property type="term" value="C:cytoplasm"/>
    <property type="evidence" value="ECO:0007669"/>
    <property type="project" value="TreeGrafter"/>
</dbReference>
<protein>
    <submittedName>
        <fullName evidence="5">Uncharacterized protein</fullName>
    </submittedName>
</protein>
<dbReference type="AlphaFoldDB" id="A0A1A9V9E5"/>
<reference evidence="5" key="1">
    <citation type="submission" date="2020-05" db="UniProtKB">
        <authorList>
            <consortium name="EnsemblMetazoa"/>
        </authorList>
    </citation>
    <scope>IDENTIFICATION</scope>
    <source>
        <strain evidence="5">TTRI</strain>
    </source>
</reference>
<keyword evidence="2" id="KW-0131">Cell cycle</keyword>
<keyword evidence="3" id="KW-0650">Protein phosphatase inhibitor</keyword>
<name>A0A1A9V9E5_GLOAU</name>